<feature type="domain" description="CUB" evidence="4">
    <location>
        <begin position="486"/>
        <end position="601"/>
    </location>
</feature>
<dbReference type="PANTHER" id="PTHR24251:SF52">
    <property type="entry name" value="CUB DOMAIN-CONTAINING PROTEIN"/>
    <property type="match status" value="1"/>
</dbReference>
<feature type="domain" description="CUB" evidence="4">
    <location>
        <begin position="992"/>
        <end position="1058"/>
    </location>
</feature>
<proteinExistence type="predicted"/>
<name>A0A914YI94_9BILA</name>
<evidence type="ECO:0000259" key="4">
    <source>
        <dbReference type="PROSITE" id="PS01180"/>
    </source>
</evidence>
<dbReference type="PANTHER" id="PTHR24251">
    <property type="entry name" value="OVOCHYMASE-RELATED"/>
    <property type="match status" value="1"/>
</dbReference>
<dbReference type="SMART" id="SM00042">
    <property type="entry name" value="CUB"/>
    <property type="match status" value="4"/>
</dbReference>
<sequence>MTIPSSQVQNVTTDGVAPTFQNTKFCEYYNPQEIISKNNTLTLEYTLRGSRSDNNFWVSWTTLGCGGIILRNNSELLVSKSHFTPSYDKEERQCQWTIKAPIGFVAKISIEFAYFMGNIEQKQACDDPSNPKRGNDNDGIEFFAGTDNSSGIPQKILCGIINNQSWTSQTNEVFAFMRLAPENPMNKNDIILKGKVEFVKLQNDASCGGIILLDNDTPTVIHSPNYPKAYPKGIACIWEFHAPNGSLVAFNLSEFNNPYGQRRHYYGTFDGITPENCSASMAYLEGSLAFYEGSYNASEAYIRSNRMMHRVCLQIDKPRFIISRSQKVVVVFHGSPQELSMPSDDKTQKSNGFVLKAWAKCGGTLITKRESQSFIIANGNDENPNSLRFNCTYRFVKDPEDEDEGETLYIRGERIPYADISPRANALDTFTFQCNDEEYENHVDFKQDLALEKDFGDCDGSPVLYTHITEVSGKYLISYGLESQFCGGIIDQFQKHIRFRINKRKPADCEWQFNAPNGFLVNLRVDFVKLPESDLCQESFIEIRQSSANESEPRICSSEDKMRTYVSPQITVRLRYHPNEDRDDEALDEIMGDYTLQMKSKIEIDIFAKSNIIESPSAKVMAQPLMYWLLQAKQNNTKIKITFDRLNVSPYSTTLLSLTPTQCTYDEECSVVFVDGYIEEGMDPRIYYFNSKEIKVEWGKTENFGFFRLKWEEIDEDEYREIIRTNSTENGNNLENLPVFNCGGELFPTYETKILESPKNFFGKYLNDQRCKWTINRKRFSNVMLKITYLDLEEQSTCQYDYVGIGILDLTATELLSSPAGMLTYCKGNTSVAGIPMDLEYHQNVYIYFVTDRSRTGTGFKIEYKLGCRSFDYISDQGVPLRAEITSPNWPLGYRKNESCFWGVILGSTRQLKVTAELDIDGDDHSCGGDSFIIQELPRGFFGAHLGGTKRCGQISFEKVLNGRLYAYFNTDNSEKNRKGFKLILEELVVDCSSTSLWVDEKNPKKFLTSPEFPNLSPNSLNCYWVIHTLPGHRVKFTVDHGTFNLQNSVRDEDGNEV</sequence>
<dbReference type="Pfam" id="PF00431">
    <property type="entry name" value="CUB"/>
    <property type="match status" value="4"/>
</dbReference>
<feature type="domain" description="CUB" evidence="4">
    <location>
        <begin position="207"/>
        <end position="360"/>
    </location>
</feature>
<dbReference type="InterPro" id="IPR035914">
    <property type="entry name" value="Sperma_CUB_dom_sf"/>
</dbReference>
<evidence type="ECO:0000313" key="5">
    <source>
        <dbReference type="Proteomes" id="UP000887577"/>
    </source>
</evidence>
<reference evidence="6" key="1">
    <citation type="submission" date="2022-11" db="UniProtKB">
        <authorList>
            <consortium name="WormBaseParasite"/>
        </authorList>
    </citation>
    <scope>IDENTIFICATION</scope>
</reference>
<dbReference type="SUPFAM" id="SSF49854">
    <property type="entry name" value="Spermadhesin, CUB domain"/>
    <property type="match status" value="6"/>
</dbReference>
<dbReference type="AlphaFoldDB" id="A0A914YI94"/>
<dbReference type="PROSITE" id="PS01180">
    <property type="entry name" value="CUB"/>
    <property type="match status" value="6"/>
</dbReference>
<evidence type="ECO:0000256" key="1">
    <source>
        <dbReference type="ARBA" id="ARBA00022737"/>
    </source>
</evidence>
<comment type="caution">
    <text evidence="3">Lacks conserved residue(s) required for the propagation of feature annotation.</text>
</comment>
<organism evidence="5 6">
    <name type="scientific">Panagrolaimus superbus</name>
    <dbReference type="NCBI Taxonomy" id="310955"/>
    <lineage>
        <taxon>Eukaryota</taxon>
        <taxon>Metazoa</taxon>
        <taxon>Ecdysozoa</taxon>
        <taxon>Nematoda</taxon>
        <taxon>Chromadorea</taxon>
        <taxon>Rhabditida</taxon>
        <taxon>Tylenchina</taxon>
        <taxon>Panagrolaimomorpha</taxon>
        <taxon>Panagrolaimoidea</taxon>
        <taxon>Panagrolaimidae</taxon>
        <taxon>Panagrolaimus</taxon>
    </lineage>
</organism>
<feature type="domain" description="CUB" evidence="4">
    <location>
        <begin position="742"/>
        <end position="867"/>
    </location>
</feature>
<accession>A0A914YI94</accession>
<dbReference type="Gene3D" id="2.60.120.290">
    <property type="entry name" value="Spermadhesin, CUB domain"/>
    <property type="match status" value="6"/>
</dbReference>
<evidence type="ECO:0000256" key="2">
    <source>
        <dbReference type="ARBA" id="ARBA00023157"/>
    </source>
</evidence>
<feature type="domain" description="CUB" evidence="4">
    <location>
        <begin position="65"/>
        <end position="125"/>
    </location>
</feature>
<dbReference type="WBParaSite" id="PSU_v2.g19211.t1">
    <property type="protein sequence ID" value="PSU_v2.g19211.t1"/>
    <property type="gene ID" value="PSU_v2.g19211"/>
</dbReference>
<dbReference type="InterPro" id="IPR000859">
    <property type="entry name" value="CUB_dom"/>
</dbReference>
<dbReference type="Proteomes" id="UP000887577">
    <property type="component" value="Unplaced"/>
</dbReference>
<protein>
    <submittedName>
        <fullName evidence="6">CUB domain-containing protein</fullName>
    </submittedName>
</protein>
<keyword evidence="2" id="KW-1015">Disulfide bond</keyword>
<evidence type="ECO:0000313" key="6">
    <source>
        <dbReference type="WBParaSite" id="PSU_v2.g19211.t1"/>
    </source>
</evidence>
<keyword evidence="1" id="KW-0677">Repeat</keyword>
<dbReference type="CDD" id="cd00041">
    <property type="entry name" value="CUB"/>
    <property type="match status" value="3"/>
</dbReference>
<evidence type="ECO:0000256" key="3">
    <source>
        <dbReference type="PROSITE-ProRule" id="PRU00059"/>
    </source>
</evidence>
<keyword evidence="5" id="KW-1185">Reference proteome</keyword>
<feature type="domain" description="CUB" evidence="4">
    <location>
        <begin position="868"/>
        <end position="988"/>
    </location>
</feature>